<dbReference type="AlphaFoldDB" id="A0A650EMY2"/>
<dbReference type="EMBL" id="MN577572">
    <property type="protein sequence ID" value="QGT50812.1"/>
    <property type="molecule type" value="Genomic_DNA"/>
</dbReference>
<sequence length="296" mass="33238">MKKLLFILLSVFALSAAHARTVDVSAAYTGASHFDQVEAGATVALSLNALAGVDAKYVKDKHVQPDGFKNPIYSVYLPVHLDFELLKINLTPFYYFKNKSEDNPYQDASAFGLKTLFVMNLQEDTVNDLYTNAFIGASFARQKGTVFFDEGDASDEYYSQAAYTLGFYKDFFRTFGFEASATAFHYPDGITGVTGLRSVMNQQDLADAQTLDITRDLGKYTLNARLTRMWPDQGSTIYLGYAFGEYHTADPQHSFMIGNSFILAQRLAVDMAYNHVRTTHDENKRDIFYVRLGVSF</sequence>
<protein>
    <submittedName>
        <fullName evidence="2">Uncharacterized protein</fullName>
    </submittedName>
</protein>
<proteinExistence type="predicted"/>
<evidence type="ECO:0000256" key="1">
    <source>
        <dbReference type="SAM" id="SignalP"/>
    </source>
</evidence>
<feature type="chain" id="PRO_5024895066" evidence="1">
    <location>
        <begin position="20"/>
        <end position="296"/>
    </location>
</feature>
<organism evidence="2">
    <name type="scientific">uncultured Elusimicrobia bacterium</name>
    <dbReference type="NCBI Taxonomy" id="699876"/>
    <lineage>
        <taxon>Bacteria</taxon>
        <taxon>Pseudomonadati</taxon>
        <taxon>Elusimicrobiota</taxon>
        <taxon>Elusimicrobia</taxon>
        <taxon>environmental samples</taxon>
    </lineage>
</organism>
<reference evidence="2" key="1">
    <citation type="journal article" date="2020" name="J. ISSAAS">
        <title>Lactobacilli and other gastrointestinal microbiota of Peromyscus leucopus, reservoir host for agents of Lyme disease and other zoonoses in North America.</title>
        <authorList>
            <person name="Milovic A."/>
            <person name="Bassam K."/>
            <person name="Shao H."/>
            <person name="Chatzistamou I."/>
            <person name="Tufts D.M."/>
            <person name="Diuk-Wasser M."/>
            <person name="Barbour A.G."/>
        </authorList>
    </citation>
    <scope>NUCLEOTIDE SEQUENCE</scope>
    <source>
        <strain evidence="2">LL30</strain>
    </source>
</reference>
<keyword evidence="1" id="KW-0732">Signal</keyword>
<feature type="signal peptide" evidence="1">
    <location>
        <begin position="1"/>
        <end position="19"/>
    </location>
</feature>
<name>A0A650EMY2_9BACT</name>
<evidence type="ECO:0000313" key="2">
    <source>
        <dbReference type="EMBL" id="QGT50812.1"/>
    </source>
</evidence>
<accession>A0A650EMY2</accession>
<gene>
    <name evidence="2" type="ORF">Elusimicrob2101_0750</name>
</gene>